<dbReference type="AlphaFoldDB" id="A0A5B9M8Z2"/>
<feature type="transmembrane region" description="Helical" evidence="1">
    <location>
        <begin position="28"/>
        <end position="53"/>
    </location>
</feature>
<accession>A0A5B9M8Z2</accession>
<keyword evidence="1" id="KW-1133">Transmembrane helix</keyword>
<feature type="transmembrane region" description="Helical" evidence="1">
    <location>
        <begin position="65"/>
        <end position="84"/>
    </location>
</feature>
<sequence>MLKYLLIPLGVLSAIVLAAPDLVVLGYFFLIIPGLILTVVPTVFVYLLATFLIRPFVPMSSRIGSTAIAFGLAIALGFLVMLPWRMTELRRFQQAAIPDIVATPVIRLSGHVLVDFPPERGRVSKKTSCDHRCTVLLDLPGVESVTKISGDNAATYRCGADAAGTLVQPDQPQKILDAFGKLSRPHGIGAFEARKHLGRALQADWALRIAQGQTLRKDTPLENDRIDWRVVYQDIRQPGQPRIKRLEICDRNGTVKARRSLVQHRVPAFFFHFGFEGAFTNARFTIGGSTYSNQARYFDFDPDVELLRSTGIPKPDPAPDAVARMERSLAETLDDPNATEAQLLMAPMWLSLFRYDADKTQVDTIAKILLEERIADPYELLQTALRSKTDLTALRHGLTKRFLAADDPKARAWYVTALVDMPDGTFAQPSNNERAIWERADSVPEAAPFLERLADQGTVVVPILMATLDGVLEKPWHERWRVIRGVREAFKRLGPDASGAIPRITELMTEQRSPLTNSSKDRLQWLVALHRMGVPVEELPYGSWVKTASDLQRQSKRVRDQVERYEAERLEEG</sequence>
<evidence type="ECO:0000313" key="2">
    <source>
        <dbReference type="EMBL" id="QEF96055.1"/>
    </source>
</evidence>
<protein>
    <submittedName>
        <fullName evidence="2">Uncharacterized protein</fullName>
    </submittedName>
</protein>
<evidence type="ECO:0000256" key="1">
    <source>
        <dbReference type="SAM" id="Phobius"/>
    </source>
</evidence>
<organism evidence="2 3">
    <name type="scientific">Stieleria maiorica</name>
    <dbReference type="NCBI Taxonomy" id="2795974"/>
    <lineage>
        <taxon>Bacteria</taxon>
        <taxon>Pseudomonadati</taxon>
        <taxon>Planctomycetota</taxon>
        <taxon>Planctomycetia</taxon>
        <taxon>Pirellulales</taxon>
        <taxon>Pirellulaceae</taxon>
        <taxon>Stieleria</taxon>
    </lineage>
</organism>
<proteinExistence type="predicted"/>
<evidence type="ECO:0000313" key="3">
    <source>
        <dbReference type="Proteomes" id="UP000321353"/>
    </source>
</evidence>
<gene>
    <name evidence="2" type="ORF">Mal15_00810</name>
</gene>
<dbReference type="RefSeq" id="WP_147865932.1">
    <property type="nucleotide sequence ID" value="NZ_CP036264.1"/>
</dbReference>
<dbReference type="EMBL" id="CP036264">
    <property type="protein sequence ID" value="QEF96055.1"/>
    <property type="molecule type" value="Genomic_DNA"/>
</dbReference>
<dbReference type="KEGG" id="smam:Mal15_00810"/>
<keyword evidence="3" id="KW-1185">Reference proteome</keyword>
<dbReference type="Proteomes" id="UP000321353">
    <property type="component" value="Chromosome"/>
</dbReference>
<reference evidence="2 3" key="1">
    <citation type="submission" date="2019-02" db="EMBL/GenBank/DDBJ databases">
        <title>Planctomycetal bacteria perform biofilm scaping via a novel small molecule.</title>
        <authorList>
            <person name="Jeske O."/>
            <person name="Boedeker C."/>
            <person name="Wiegand S."/>
            <person name="Breitling P."/>
            <person name="Kallscheuer N."/>
            <person name="Jogler M."/>
            <person name="Rohde M."/>
            <person name="Petersen J."/>
            <person name="Medema M.H."/>
            <person name="Surup F."/>
            <person name="Jogler C."/>
        </authorList>
    </citation>
    <scope>NUCLEOTIDE SEQUENCE [LARGE SCALE GENOMIC DNA]</scope>
    <source>
        <strain evidence="2 3">Mal15</strain>
    </source>
</reference>
<keyword evidence="1" id="KW-0472">Membrane</keyword>
<keyword evidence="1" id="KW-0812">Transmembrane</keyword>
<name>A0A5B9M8Z2_9BACT</name>